<feature type="domain" description="ABC transporter" evidence="9">
    <location>
        <begin position="7"/>
        <end position="255"/>
    </location>
</feature>
<dbReference type="GO" id="GO:0140359">
    <property type="term" value="F:ABC-type transporter activity"/>
    <property type="evidence" value="ECO:0007669"/>
    <property type="project" value="InterPro"/>
</dbReference>
<dbReference type="PROSITE" id="PS00211">
    <property type="entry name" value="ABC_TRANSPORTER_1"/>
    <property type="match status" value="1"/>
</dbReference>
<evidence type="ECO:0000256" key="2">
    <source>
        <dbReference type="ARBA" id="ARBA00022448"/>
    </source>
</evidence>
<evidence type="ECO:0000256" key="3">
    <source>
        <dbReference type="ARBA" id="ARBA00022692"/>
    </source>
</evidence>
<evidence type="ECO:0000313" key="10">
    <source>
        <dbReference type="EMBL" id="EED88176.1"/>
    </source>
</evidence>
<dbReference type="AlphaFoldDB" id="B8CDY3"/>
<evidence type="ECO:0000256" key="5">
    <source>
        <dbReference type="ARBA" id="ARBA00022840"/>
    </source>
</evidence>
<dbReference type="Pfam" id="PF01061">
    <property type="entry name" value="ABC2_membrane"/>
    <property type="match status" value="2"/>
</dbReference>
<dbReference type="InParanoid" id="B8CDY3"/>
<dbReference type="EMBL" id="CM000651">
    <property type="protein sequence ID" value="EED88176.1"/>
    <property type="molecule type" value="Genomic_DNA"/>
</dbReference>
<feature type="non-terminal residue" evidence="10">
    <location>
        <position position="1165"/>
    </location>
</feature>
<feature type="transmembrane region" description="Helical" evidence="8">
    <location>
        <begin position="461"/>
        <end position="481"/>
    </location>
</feature>
<name>B8CDY3_THAPS</name>
<dbReference type="PaxDb" id="35128-Thaps264421"/>
<dbReference type="InterPro" id="IPR027417">
    <property type="entry name" value="P-loop_NTPase"/>
</dbReference>
<keyword evidence="3 8" id="KW-0812">Transmembrane</keyword>
<dbReference type="GO" id="GO:0016887">
    <property type="term" value="F:ATP hydrolysis activity"/>
    <property type="evidence" value="ECO:0007669"/>
    <property type="project" value="InterPro"/>
</dbReference>
<keyword evidence="11" id="KW-1185">Reference proteome</keyword>
<reference evidence="10 11" key="2">
    <citation type="journal article" date="2008" name="Nature">
        <title>The Phaeodactylum genome reveals the evolutionary history of diatom genomes.</title>
        <authorList>
            <person name="Bowler C."/>
            <person name="Allen A.E."/>
            <person name="Badger J.H."/>
            <person name="Grimwood J."/>
            <person name="Jabbari K."/>
            <person name="Kuo A."/>
            <person name="Maheswari U."/>
            <person name="Martens C."/>
            <person name="Maumus F."/>
            <person name="Otillar R.P."/>
            <person name="Rayko E."/>
            <person name="Salamov A."/>
            <person name="Vandepoele K."/>
            <person name="Beszteri B."/>
            <person name="Gruber A."/>
            <person name="Heijde M."/>
            <person name="Katinka M."/>
            <person name="Mock T."/>
            <person name="Valentin K."/>
            <person name="Verret F."/>
            <person name="Berges J.A."/>
            <person name="Brownlee C."/>
            <person name="Cadoret J.P."/>
            <person name="Chiovitti A."/>
            <person name="Choi C.J."/>
            <person name="Coesel S."/>
            <person name="De Martino A."/>
            <person name="Detter J.C."/>
            <person name="Durkin C."/>
            <person name="Falciatore A."/>
            <person name="Fournet J."/>
            <person name="Haruta M."/>
            <person name="Huysman M.J."/>
            <person name="Jenkins B.D."/>
            <person name="Jiroutova K."/>
            <person name="Jorgensen R.E."/>
            <person name="Joubert Y."/>
            <person name="Kaplan A."/>
            <person name="Kroger N."/>
            <person name="Kroth P.G."/>
            <person name="La Roche J."/>
            <person name="Lindquist E."/>
            <person name="Lommer M."/>
            <person name="Martin-Jezequel V."/>
            <person name="Lopez P.J."/>
            <person name="Lucas S."/>
            <person name="Mangogna M."/>
            <person name="McGinnis K."/>
            <person name="Medlin L.K."/>
            <person name="Montsant A."/>
            <person name="Oudot-Le Secq M.P."/>
            <person name="Napoli C."/>
            <person name="Obornik M."/>
            <person name="Parker M.S."/>
            <person name="Petit J.L."/>
            <person name="Porcel B.M."/>
            <person name="Poulsen N."/>
            <person name="Robison M."/>
            <person name="Rychlewski L."/>
            <person name="Rynearson T.A."/>
            <person name="Schmutz J."/>
            <person name="Shapiro H."/>
            <person name="Siaut M."/>
            <person name="Stanley M."/>
            <person name="Sussman M.R."/>
            <person name="Taylor A.R."/>
            <person name="Vardi A."/>
            <person name="von Dassow P."/>
            <person name="Vyverman W."/>
            <person name="Willis A."/>
            <person name="Wyrwicz L.S."/>
            <person name="Rokhsar D.S."/>
            <person name="Weissenbach J."/>
            <person name="Armbrust E.V."/>
            <person name="Green B.R."/>
            <person name="Van de Peer Y."/>
            <person name="Grigoriev I.V."/>
        </authorList>
    </citation>
    <scope>NUCLEOTIDE SEQUENCE [LARGE SCALE GENOMIC DNA]</scope>
    <source>
        <strain evidence="10 11">CCMP1335</strain>
    </source>
</reference>
<feature type="transmembrane region" description="Helical" evidence="8">
    <location>
        <begin position="353"/>
        <end position="374"/>
    </location>
</feature>
<evidence type="ECO:0000256" key="6">
    <source>
        <dbReference type="ARBA" id="ARBA00022989"/>
    </source>
</evidence>
<dbReference type="GO" id="GO:0016020">
    <property type="term" value="C:membrane"/>
    <property type="evidence" value="ECO:0007669"/>
    <property type="project" value="UniProtKB-SubCell"/>
</dbReference>
<evidence type="ECO:0000259" key="9">
    <source>
        <dbReference type="PROSITE" id="PS50893"/>
    </source>
</evidence>
<dbReference type="STRING" id="35128.B8CDY3"/>
<accession>B8CDY3</accession>
<feature type="transmembrane region" description="Helical" evidence="8">
    <location>
        <begin position="386"/>
        <end position="405"/>
    </location>
</feature>
<feature type="transmembrane region" description="Helical" evidence="8">
    <location>
        <begin position="1119"/>
        <end position="1140"/>
    </location>
</feature>
<evidence type="ECO:0000313" key="11">
    <source>
        <dbReference type="Proteomes" id="UP000001449"/>
    </source>
</evidence>
<dbReference type="Pfam" id="PF19055">
    <property type="entry name" value="ABC2_membrane_7"/>
    <property type="match status" value="1"/>
</dbReference>
<dbReference type="GeneID" id="7453122"/>
<dbReference type="Gene3D" id="3.40.50.300">
    <property type="entry name" value="P-loop containing nucleotide triphosphate hydrolases"/>
    <property type="match status" value="2"/>
</dbReference>
<dbReference type="Pfam" id="PF00005">
    <property type="entry name" value="ABC_tran"/>
    <property type="match status" value="2"/>
</dbReference>
<feature type="transmembrane region" description="Helical" evidence="8">
    <location>
        <begin position="1002"/>
        <end position="1032"/>
    </location>
</feature>
<dbReference type="HOGENOM" id="CLU_000604_35_6_1"/>
<feature type="transmembrane region" description="Helical" evidence="8">
    <location>
        <begin position="1089"/>
        <end position="1107"/>
    </location>
</feature>
<evidence type="ECO:0000256" key="1">
    <source>
        <dbReference type="ARBA" id="ARBA00004141"/>
    </source>
</evidence>
<dbReference type="PROSITE" id="PS50893">
    <property type="entry name" value="ABC_TRANSPORTER_2"/>
    <property type="match status" value="2"/>
</dbReference>
<dbReference type="InterPro" id="IPR003593">
    <property type="entry name" value="AAA+_ATPase"/>
</dbReference>
<feature type="domain" description="ABC transporter" evidence="9">
    <location>
        <begin position="644"/>
        <end position="891"/>
    </location>
</feature>
<feature type="transmembrane region" description="Helical" evidence="8">
    <location>
        <begin position="1053"/>
        <end position="1077"/>
    </location>
</feature>
<evidence type="ECO:0000256" key="8">
    <source>
        <dbReference type="SAM" id="Phobius"/>
    </source>
</evidence>
<dbReference type="InterPro" id="IPR017871">
    <property type="entry name" value="ABC_transporter-like_CS"/>
</dbReference>
<feature type="non-terminal residue" evidence="10">
    <location>
        <position position="1"/>
    </location>
</feature>
<proteinExistence type="predicted"/>
<dbReference type="InterPro" id="IPR013525">
    <property type="entry name" value="ABC2_TM"/>
</dbReference>
<comment type="subcellular location">
    <subcellularLocation>
        <location evidence="1">Membrane</location>
        <topology evidence="1">Multi-pass membrane protein</topology>
    </subcellularLocation>
</comment>
<dbReference type="RefSeq" id="XP_002294342.1">
    <property type="nucleotide sequence ID" value="XM_002294306.1"/>
</dbReference>
<evidence type="ECO:0000256" key="4">
    <source>
        <dbReference type="ARBA" id="ARBA00022741"/>
    </source>
</evidence>
<feature type="transmembrane region" description="Helical" evidence="8">
    <location>
        <begin position="587"/>
        <end position="606"/>
    </location>
</feature>
<dbReference type="KEGG" id="tps:THAPSDRAFT_264421"/>
<keyword evidence="5" id="KW-0067">ATP-binding</keyword>
<feature type="transmembrane region" description="Helical" evidence="8">
    <location>
        <begin position="493"/>
        <end position="516"/>
    </location>
</feature>
<keyword evidence="6 8" id="KW-1133">Transmembrane helix</keyword>
<dbReference type="SUPFAM" id="SSF52540">
    <property type="entry name" value="P-loop containing nucleoside triphosphate hydrolases"/>
    <property type="match status" value="2"/>
</dbReference>
<gene>
    <name evidence="10" type="ORF">THAPSDRAFT_264421</name>
</gene>
<organism evidence="10 11">
    <name type="scientific">Thalassiosira pseudonana</name>
    <name type="common">Marine diatom</name>
    <name type="synonym">Cyclotella nana</name>
    <dbReference type="NCBI Taxonomy" id="35128"/>
    <lineage>
        <taxon>Eukaryota</taxon>
        <taxon>Sar</taxon>
        <taxon>Stramenopiles</taxon>
        <taxon>Ochrophyta</taxon>
        <taxon>Bacillariophyta</taxon>
        <taxon>Coscinodiscophyceae</taxon>
        <taxon>Thalassiosirophycidae</taxon>
        <taxon>Thalassiosirales</taxon>
        <taxon>Thalassiosiraceae</taxon>
        <taxon>Thalassiosira</taxon>
    </lineage>
</organism>
<dbReference type="InterPro" id="IPR003439">
    <property type="entry name" value="ABC_transporter-like_ATP-bd"/>
</dbReference>
<keyword evidence="7 8" id="KW-0472">Membrane</keyword>
<feature type="transmembrane region" description="Helical" evidence="8">
    <location>
        <begin position="426"/>
        <end position="455"/>
    </location>
</feature>
<dbReference type="eggNOG" id="KOG0065">
    <property type="taxonomic scope" value="Eukaryota"/>
</dbReference>
<dbReference type="InterPro" id="IPR043926">
    <property type="entry name" value="ABCG_dom"/>
</dbReference>
<protein>
    <submittedName>
        <fullName evidence="10">ABC transporter protein</fullName>
    </submittedName>
</protein>
<reference evidence="10 11" key="1">
    <citation type="journal article" date="2004" name="Science">
        <title>The genome of the diatom Thalassiosira pseudonana: ecology, evolution, and metabolism.</title>
        <authorList>
            <person name="Armbrust E.V."/>
            <person name="Berges J.A."/>
            <person name="Bowler C."/>
            <person name="Green B.R."/>
            <person name="Martinez D."/>
            <person name="Putnam N.H."/>
            <person name="Zhou S."/>
            <person name="Allen A.E."/>
            <person name="Apt K.E."/>
            <person name="Bechner M."/>
            <person name="Brzezinski M.A."/>
            <person name="Chaal B.K."/>
            <person name="Chiovitti A."/>
            <person name="Davis A.K."/>
            <person name="Demarest M.S."/>
            <person name="Detter J.C."/>
            <person name="Glavina T."/>
            <person name="Goodstein D."/>
            <person name="Hadi M.Z."/>
            <person name="Hellsten U."/>
            <person name="Hildebrand M."/>
            <person name="Jenkins B.D."/>
            <person name="Jurka J."/>
            <person name="Kapitonov V.V."/>
            <person name="Kroger N."/>
            <person name="Lau W.W."/>
            <person name="Lane T.W."/>
            <person name="Larimer F.W."/>
            <person name="Lippmeier J.C."/>
            <person name="Lucas S."/>
            <person name="Medina M."/>
            <person name="Montsant A."/>
            <person name="Obornik M."/>
            <person name="Parker M.S."/>
            <person name="Palenik B."/>
            <person name="Pazour G.J."/>
            <person name="Richardson P.M."/>
            <person name="Rynearson T.A."/>
            <person name="Saito M.A."/>
            <person name="Schwartz D.C."/>
            <person name="Thamatrakoln K."/>
            <person name="Valentin K."/>
            <person name="Vardi A."/>
            <person name="Wilkerson F.P."/>
            <person name="Rokhsar D.S."/>
        </authorList>
    </citation>
    <scope>NUCLEOTIDE SEQUENCE [LARGE SCALE GENOMIC DNA]</scope>
    <source>
        <strain evidence="10 11">CCMP1335</strain>
    </source>
</reference>
<keyword evidence="4" id="KW-0547">Nucleotide-binding</keyword>
<dbReference type="SMART" id="SM00382">
    <property type="entry name" value="AAA"/>
    <property type="match status" value="2"/>
</dbReference>
<sequence>FNNIKNLGTEYFGMSIEQRSSFYTLDRVSGVVKSGETCLILGKSGSGKSTLLRALCSRLNETDDLYGTVALNGIPIGKSNQGWRRMCSYVSPDDGTHSPVLTVGETFEFAARCTMGEVEEEGIVDERVNFVLEALGLSHVKNTVVGDENLRGVSGGQKRRVTVGEMLLNPTSRVHCLDNITDGLASTDSFSLIQQISIACKKHRLASIITLLQPSDEIIGLFDKLLVLSSDGQPSYFGPVDRQKLREVFVDGDASKDSGSIADLVMNQAMSKASLNEPNTKEEKASNAYLNSDLYLQLTKEIANIRAEAPPIQDREAALNALLPDSMYSTSRWHQLQIIASRRKKLIMRNSMTYARVVIAIIFGAIVGSLFSTLKQDTVGALGRSGYIFLSSFLVLMLSSAVTLPDGFRQRITLFKHRNAEFYSGTVAYIVQMAMDLPLSIIEATLIASISYFWVDMTPGANHFFLFLFTLIGLECVGQAFGRVLCALSRTQVSANVTSSLCILLFATVGGFMPAYGSVTWLLRWLSWITPVAYAFEAMMINQFDGTTFFGLVIVNENGTSTTGSVDGTNYLNSQSLPRSQWTSNNGIMIFDVIMLFIIAIVLDVIGMHFQERTRQWYFNQIRRPRATVARTTVSESCVRVFGSRREQLCNPWLDLCSQRLPERVVKARKQSTKKRTKMVALMGQSGAGKTTLLDVIAGYKTGGKITGDILIDGYPKSDSTWKAIAGYAEQQDILNPYMSVLETIEFTANCRLPPTVDKQAIINDVIELMGLEAYTNMIVGREKEGEGLPKHARKRVTIANQLVVQPKILFLDEPTSGLGVNAAALVMGAVRRSTDKLGLITLVTIHQPSRKMFESFDDLLLLAEGGRVSYCGELGNNSETLLKHFATLSGETPPSNSNPADYVLSVLDNGSPDEAVSTFEASELAKDIGSAIDADVSSANERSPVSIRGDRLTFFTELGLLFKRQFLVQWRNPSYSFMRMSVSAGASFVLGLLFFDIKKNIQGAVFAIAAIFFMTFVLVIPMQAAVIPLIADRSVLYREAVSGTYSRFSYGLGQLLADIPFHAANTVIMYAIIYYLVGFRTGAEHVGFFIFMLFLANVMSMGQLYALCTPNEETANGLAGLSVILSVCLMGFLVSSSVMPEGWLWAYNANLFRYILQGLVTNEI</sequence>
<evidence type="ECO:0000256" key="7">
    <source>
        <dbReference type="ARBA" id="ARBA00023136"/>
    </source>
</evidence>
<dbReference type="PANTHER" id="PTHR19241">
    <property type="entry name" value="ATP-BINDING CASSETTE TRANSPORTER"/>
    <property type="match status" value="1"/>
</dbReference>
<dbReference type="Proteomes" id="UP000001449">
    <property type="component" value="Chromosome 17"/>
</dbReference>
<dbReference type="GO" id="GO:0005524">
    <property type="term" value="F:ATP binding"/>
    <property type="evidence" value="ECO:0007669"/>
    <property type="project" value="UniProtKB-KW"/>
</dbReference>
<keyword evidence="2" id="KW-0813">Transport</keyword>
<dbReference type="OMA" id="TSMVQEQ"/>